<dbReference type="PANTHER" id="PTHR30329">
    <property type="entry name" value="STATOR ELEMENT OF FLAGELLAR MOTOR COMPLEX"/>
    <property type="match status" value="1"/>
</dbReference>
<keyword evidence="2" id="KW-0813">Transport</keyword>
<reference evidence="13 14" key="1">
    <citation type="submission" date="2020-03" db="EMBL/GenBank/DDBJ databases">
        <title>Genomic Encyclopedia of Type Strains, Phase IV (KMG-IV): sequencing the most valuable type-strain genomes for metagenomic binning, comparative biology and taxonomic classification.</title>
        <authorList>
            <person name="Goeker M."/>
        </authorList>
    </citation>
    <scope>NUCLEOTIDE SEQUENCE [LARGE SCALE GENOMIC DNA]</scope>
    <source>
        <strain evidence="13 14">DSM 29762</strain>
    </source>
</reference>
<dbReference type="Pfam" id="PF00691">
    <property type="entry name" value="OmpA"/>
    <property type="match status" value="1"/>
</dbReference>
<dbReference type="GO" id="GO:0046930">
    <property type="term" value="C:pore complex"/>
    <property type="evidence" value="ECO:0007669"/>
    <property type="project" value="UniProtKB-KW"/>
</dbReference>
<protein>
    <submittedName>
        <fullName evidence="13">Outer membrane protein OmpA-like peptidoglycan-associated protein/opacity protein-like surface antigen</fullName>
    </submittedName>
</protein>
<evidence type="ECO:0000313" key="14">
    <source>
        <dbReference type="Proteomes" id="UP000590442"/>
    </source>
</evidence>
<evidence type="ECO:0000256" key="10">
    <source>
        <dbReference type="SAM" id="Coils"/>
    </source>
</evidence>
<evidence type="ECO:0000256" key="6">
    <source>
        <dbReference type="ARBA" id="ARBA00023114"/>
    </source>
</evidence>
<dbReference type="GO" id="GO:0009279">
    <property type="term" value="C:cell outer membrane"/>
    <property type="evidence" value="ECO:0007669"/>
    <property type="project" value="UniProtKB-SubCell"/>
</dbReference>
<keyword evidence="4" id="KW-0812">Transmembrane</keyword>
<dbReference type="GO" id="GO:0015288">
    <property type="term" value="F:porin activity"/>
    <property type="evidence" value="ECO:0007669"/>
    <property type="project" value="UniProtKB-KW"/>
</dbReference>
<evidence type="ECO:0000256" key="8">
    <source>
        <dbReference type="ARBA" id="ARBA00023237"/>
    </source>
</evidence>
<dbReference type="GO" id="GO:0006811">
    <property type="term" value="P:monoatomic ion transport"/>
    <property type="evidence" value="ECO:0007669"/>
    <property type="project" value="UniProtKB-KW"/>
</dbReference>
<dbReference type="InterPro" id="IPR006664">
    <property type="entry name" value="OMP_bac"/>
</dbReference>
<evidence type="ECO:0000256" key="3">
    <source>
        <dbReference type="ARBA" id="ARBA00022452"/>
    </source>
</evidence>
<evidence type="ECO:0000256" key="7">
    <source>
        <dbReference type="ARBA" id="ARBA00023136"/>
    </source>
</evidence>
<feature type="domain" description="OmpA-like" evidence="12">
    <location>
        <begin position="270"/>
        <end position="391"/>
    </location>
</feature>
<dbReference type="PRINTS" id="PR01021">
    <property type="entry name" value="OMPADOMAIN"/>
</dbReference>
<organism evidence="13 14">
    <name type="scientific">Saonia flava</name>
    <dbReference type="NCBI Taxonomy" id="523696"/>
    <lineage>
        <taxon>Bacteria</taxon>
        <taxon>Pseudomonadati</taxon>
        <taxon>Bacteroidota</taxon>
        <taxon>Flavobacteriia</taxon>
        <taxon>Flavobacteriales</taxon>
        <taxon>Flavobacteriaceae</taxon>
        <taxon>Saonia</taxon>
    </lineage>
</organism>
<evidence type="ECO:0000256" key="9">
    <source>
        <dbReference type="PROSITE-ProRule" id="PRU00473"/>
    </source>
</evidence>
<dbReference type="SUPFAM" id="SSF56925">
    <property type="entry name" value="OMPA-like"/>
    <property type="match status" value="1"/>
</dbReference>
<dbReference type="EMBL" id="JAATJJ010000001">
    <property type="protein sequence ID" value="NJB70301.1"/>
    <property type="molecule type" value="Genomic_DNA"/>
</dbReference>
<evidence type="ECO:0000313" key="13">
    <source>
        <dbReference type="EMBL" id="NJB70301.1"/>
    </source>
</evidence>
<evidence type="ECO:0000256" key="4">
    <source>
        <dbReference type="ARBA" id="ARBA00022692"/>
    </source>
</evidence>
<dbReference type="InterPro" id="IPR050330">
    <property type="entry name" value="Bact_OuterMem_StrucFunc"/>
</dbReference>
<dbReference type="PROSITE" id="PS51123">
    <property type="entry name" value="OMPA_2"/>
    <property type="match status" value="1"/>
</dbReference>
<dbReference type="Gene3D" id="3.30.1330.60">
    <property type="entry name" value="OmpA-like domain"/>
    <property type="match status" value="1"/>
</dbReference>
<evidence type="ECO:0000256" key="11">
    <source>
        <dbReference type="SAM" id="SignalP"/>
    </source>
</evidence>
<dbReference type="Proteomes" id="UP000590442">
    <property type="component" value="Unassembled WGS sequence"/>
</dbReference>
<dbReference type="PANTHER" id="PTHR30329:SF21">
    <property type="entry name" value="LIPOPROTEIN YIAD-RELATED"/>
    <property type="match status" value="1"/>
</dbReference>
<evidence type="ECO:0000256" key="1">
    <source>
        <dbReference type="ARBA" id="ARBA00004571"/>
    </source>
</evidence>
<keyword evidence="8" id="KW-0998">Cell outer membrane</keyword>
<sequence>MKTKVFNLIIIVGLFNQALLAQDVQLTSKDSIVQSSWIIGLGINIVDDSGDAFGNLFEVENQWNMVSFPSRLSIGKYFKNGLGVEAIGTYNKYKVGKLIDGDINDSEKDYLGLDARLSYDLNKIIGQTGWFDPYVGIGAGYTDANNNPRGTYNAIIGFRTWFSNRLGLDFSSSGKWSMGTGATNHIQHAAGLIYQFEIEKGLSEKGMEKLALMKELEKEQQRVQDSINGAREAEKLANELAERLLREKEGAKLAAEEKAKLEAEKQKREMIEQKIKDLGLVYFNLNSSYITNAYMKVLDGLVVIMEEYPTLNMKITSHTDARGSEGYNQWLSDRRLNKTLDYIIGRGIDSERISSEAYGEQQLTNDCDDGVYCSEAKHKLNRRSEFKILWN</sequence>
<dbReference type="InterPro" id="IPR011250">
    <property type="entry name" value="OMP/PagP_B-barrel"/>
</dbReference>
<feature type="coiled-coil region" evidence="10">
    <location>
        <begin position="213"/>
        <end position="276"/>
    </location>
</feature>
<keyword evidence="3" id="KW-1134">Transmembrane beta strand</keyword>
<dbReference type="Gene3D" id="2.40.160.20">
    <property type="match status" value="1"/>
</dbReference>
<keyword evidence="11" id="KW-0732">Signal</keyword>
<dbReference type="RefSeq" id="WP_167960987.1">
    <property type="nucleotide sequence ID" value="NZ_JAATJJ010000001.1"/>
</dbReference>
<feature type="signal peptide" evidence="11">
    <location>
        <begin position="1"/>
        <end position="21"/>
    </location>
</feature>
<gene>
    <name evidence="13" type="ORF">GGR42_000763</name>
</gene>
<keyword evidence="10" id="KW-0175">Coiled coil</keyword>
<proteinExistence type="predicted"/>
<keyword evidence="5" id="KW-0406">Ion transport</keyword>
<dbReference type="CDD" id="cd07185">
    <property type="entry name" value="OmpA_C-like"/>
    <property type="match status" value="1"/>
</dbReference>
<keyword evidence="14" id="KW-1185">Reference proteome</keyword>
<accession>A0A846QQB9</accession>
<dbReference type="InterPro" id="IPR036737">
    <property type="entry name" value="OmpA-like_sf"/>
</dbReference>
<comment type="subcellular location">
    <subcellularLocation>
        <location evidence="1">Cell outer membrane</location>
        <topology evidence="1">Multi-pass membrane protein</topology>
    </subcellularLocation>
</comment>
<dbReference type="SUPFAM" id="SSF103088">
    <property type="entry name" value="OmpA-like"/>
    <property type="match status" value="1"/>
</dbReference>
<evidence type="ECO:0000259" key="12">
    <source>
        <dbReference type="PROSITE" id="PS51123"/>
    </source>
</evidence>
<keyword evidence="6" id="KW-0626">Porin</keyword>
<name>A0A846QQB9_9FLAO</name>
<evidence type="ECO:0000256" key="5">
    <source>
        <dbReference type="ARBA" id="ARBA00023065"/>
    </source>
</evidence>
<feature type="chain" id="PRO_5032612685" evidence="11">
    <location>
        <begin position="22"/>
        <end position="391"/>
    </location>
</feature>
<comment type="caution">
    <text evidence="13">The sequence shown here is derived from an EMBL/GenBank/DDBJ whole genome shotgun (WGS) entry which is preliminary data.</text>
</comment>
<dbReference type="InterPro" id="IPR006665">
    <property type="entry name" value="OmpA-like"/>
</dbReference>
<dbReference type="AlphaFoldDB" id="A0A846QQB9"/>
<keyword evidence="7 9" id="KW-0472">Membrane</keyword>
<evidence type="ECO:0000256" key="2">
    <source>
        <dbReference type="ARBA" id="ARBA00022448"/>
    </source>
</evidence>